<proteinExistence type="inferred from homology"/>
<protein>
    <submittedName>
        <fullName evidence="2">Uncharacterized protein</fullName>
    </submittedName>
</protein>
<dbReference type="Gene3D" id="1.20.1250.20">
    <property type="entry name" value="MFS general substrate transporter like domains"/>
    <property type="match status" value="1"/>
</dbReference>
<dbReference type="InterPro" id="IPR036259">
    <property type="entry name" value="MFS_trans_sf"/>
</dbReference>
<name>A0AAU9NEW0_9ASTR</name>
<comment type="similarity">
    <text evidence="1">Belongs to the major facilitator superfamily. Phosphate:H(+) symporter (TC 2.A.1.9) family.</text>
</comment>
<organism evidence="2 3">
    <name type="scientific">Lactuca virosa</name>
    <dbReference type="NCBI Taxonomy" id="75947"/>
    <lineage>
        <taxon>Eukaryota</taxon>
        <taxon>Viridiplantae</taxon>
        <taxon>Streptophyta</taxon>
        <taxon>Embryophyta</taxon>
        <taxon>Tracheophyta</taxon>
        <taxon>Spermatophyta</taxon>
        <taxon>Magnoliopsida</taxon>
        <taxon>eudicotyledons</taxon>
        <taxon>Gunneridae</taxon>
        <taxon>Pentapetalae</taxon>
        <taxon>asterids</taxon>
        <taxon>campanulids</taxon>
        <taxon>Asterales</taxon>
        <taxon>Asteraceae</taxon>
        <taxon>Cichorioideae</taxon>
        <taxon>Cichorieae</taxon>
        <taxon>Lactucinae</taxon>
        <taxon>Lactuca</taxon>
    </lineage>
</organism>
<dbReference type="AlphaFoldDB" id="A0AAU9NEW0"/>
<evidence type="ECO:0000313" key="2">
    <source>
        <dbReference type="EMBL" id="CAH1436216.1"/>
    </source>
</evidence>
<comment type="caution">
    <text evidence="2">The sequence shown here is derived from an EMBL/GenBank/DDBJ whole genome shotgun (WGS) entry which is preliminary data.</text>
</comment>
<evidence type="ECO:0000313" key="3">
    <source>
        <dbReference type="Proteomes" id="UP001157418"/>
    </source>
</evidence>
<dbReference type="Proteomes" id="UP001157418">
    <property type="component" value="Unassembled WGS sequence"/>
</dbReference>
<keyword evidence="3" id="KW-1185">Reference proteome</keyword>
<accession>A0AAU9NEW0</accession>
<gene>
    <name evidence="2" type="ORF">LVIROSA_LOCUS22603</name>
</gene>
<reference evidence="2 3" key="1">
    <citation type="submission" date="2022-01" db="EMBL/GenBank/DDBJ databases">
        <authorList>
            <person name="Xiong W."/>
            <person name="Schranz E."/>
        </authorList>
    </citation>
    <scope>NUCLEOTIDE SEQUENCE [LARGE SCALE GENOMIC DNA]</scope>
</reference>
<dbReference type="PANTHER" id="PTHR11654">
    <property type="entry name" value="OLIGOPEPTIDE TRANSPORTER-RELATED"/>
    <property type="match status" value="1"/>
</dbReference>
<evidence type="ECO:0000256" key="1">
    <source>
        <dbReference type="ARBA" id="ARBA00044504"/>
    </source>
</evidence>
<dbReference type="EMBL" id="CAKMRJ010004445">
    <property type="protein sequence ID" value="CAH1436216.1"/>
    <property type="molecule type" value="Genomic_DNA"/>
</dbReference>
<sequence>MVVTILGMVVATLVEKKWSILAEKEKGGLQEFFYDQLPDSMGSLGTALYLSVIGVGRFISSYLITVVGHVTEKLGKVGLERI</sequence>